<evidence type="ECO:0000313" key="1">
    <source>
        <dbReference type="Proteomes" id="UP000887579"/>
    </source>
</evidence>
<proteinExistence type="predicted"/>
<dbReference type="WBParaSite" id="ES5_v2.g10740.t1">
    <property type="protein sequence ID" value="ES5_v2.g10740.t1"/>
    <property type="gene ID" value="ES5_v2.g10740"/>
</dbReference>
<reference evidence="2" key="1">
    <citation type="submission" date="2022-11" db="UniProtKB">
        <authorList>
            <consortium name="WormBaseParasite"/>
        </authorList>
    </citation>
    <scope>IDENTIFICATION</scope>
</reference>
<evidence type="ECO:0000313" key="2">
    <source>
        <dbReference type="WBParaSite" id="ES5_v2.g10740.t1"/>
    </source>
</evidence>
<protein>
    <submittedName>
        <fullName evidence="2">Homeobox domain-containing protein</fullName>
    </submittedName>
</protein>
<sequence>MENMSADIPEYCQVLEVTAADGSIKKLIFPKALDLNRPKRPRTTFSKEQLIILKREFDRNPYLIGQERKELAKKLELTETQASIMLKYGFKIVKVWFQNRRTKYKRPLSFDDQLMENSESKSDEKNNNSVAATCPTPTSNPDIFQAGMPHFQQSQNIFFNFSKVSQQHHTRTNLFPTSFQQNQCF</sequence>
<dbReference type="Proteomes" id="UP000887579">
    <property type="component" value="Unplaced"/>
</dbReference>
<name>A0AC34F188_9BILA</name>
<organism evidence="1 2">
    <name type="scientific">Panagrolaimus sp. ES5</name>
    <dbReference type="NCBI Taxonomy" id="591445"/>
    <lineage>
        <taxon>Eukaryota</taxon>
        <taxon>Metazoa</taxon>
        <taxon>Ecdysozoa</taxon>
        <taxon>Nematoda</taxon>
        <taxon>Chromadorea</taxon>
        <taxon>Rhabditida</taxon>
        <taxon>Tylenchina</taxon>
        <taxon>Panagrolaimomorpha</taxon>
        <taxon>Panagrolaimoidea</taxon>
        <taxon>Panagrolaimidae</taxon>
        <taxon>Panagrolaimus</taxon>
    </lineage>
</organism>
<accession>A0AC34F188</accession>